<dbReference type="Gene3D" id="1.10.3210.30">
    <property type="match status" value="1"/>
</dbReference>
<reference evidence="11 12" key="1">
    <citation type="submission" date="2023-07" db="EMBL/GenBank/DDBJ databases">
        <title>Genomic Encyclopedia of Type Strains, Phase IV (KMG-IV): sequencing the most valuable type-strain genomes for metagenomic binning, comparative biology and taxonomic classification.</title>
        <authorList>
            <person name="Goeker M."/>
        </authorList>
    </citation>
    <scope>NUCLEOTIDE SEQUENCE [LARGE SCALE GENOMIC DNA]</scope>
    <source>
        <strain evidence="11 12">DSM 3770</strain>
    </source>
</reference>
<evidence type="ECO:0000256" key="6">
    <source>
        <dbReference type="ARBA" id="ARBA00022801"/>
    </source>
</evidence>
<evidence type="ECO:0000256" key="2">
    <source>
        <dbReference type="ARBA" id="ARBA00009046"/>
    </source>
</evidence>
<dbReference type="GO" id="GO:0004519">
    <property type="term" value="F:endonuclease activity"/>
    <property type="evidence" value="ECO:0007669"/>
    <property type="project" value="UniProtKB-KW"/>
</dbReference>
<comment type="caution">
    <text evidence="11">The sequence shown here is derived from an EMBL/GenBank/DDBJ whole genome shotgun (WGS) entry which is preliminary data.</text>
</comment>
<comment type="similarity">
    <text evidence="2">In the central section; belongs to the CRISPR-associated helicase Cas3 family.</text>
</comment>
<dbReference type="InterPro" id="IPR011545">
    <property type="entry name" value="DEAD/DEAH_box_helicase_dom"/>
</dbReference>
<keyword evidence="5" id="KW-0547">Nucleotide-binding</keyword>
<dbReference type="InterPro" id="IPR001650">
    <property type="entry name" value="Helicase_C-like"/>
</dbReference>
<dbReference type="InterPro" id="IPR054712">
    <property type="entry name" value="Cas3-like_dom"/>
</dbReference>
<dbReference type="InterPro" id="IPR038257">
    <property type="entry name" value="CRISPR-assoc_Cas3_HD_sf"/>
</dbReference>
<dbReference type="InterPro" id="IPR006483">
    <property type="entry name" value="CRISPR-assoc_Cas3_HD"/>
</dbReference>
<dbReference type="RefSeq" id="WP_237347396.1">
    <property type="nucleotide sequence ID" value="NZ_JABWGX010000034.1"/>
</dbReference>
<dbReference type="InterPro" id="IPR050547">
    <property type="entry name" value="DEAD_box_RNA_helicases"/>
</dbReference>
<organism evidence="11 12">
    <name type="scientific">Xanthobacter agilis</name>
    <dbReference type="NCBI Taxonomy" id="47492"/>
    <lineage>
        <taxon>Bacteria</taxon>
        <taxon>Pseudomonadati</taxon>
        <taxon>Pseudomonadota</taxon>
        <taxon>Alphaproteobacteria</taxon>
        <taxon>Hyphomicrobiales</taxon>
        <taxon>Xanthobacteraceae</taxon>
        <taxon>Xanthobacter</taxon>
    </lineage>
</organism>
<dbReference type="Proteomes" id="UP001241747">
    <property type="component" value="Unassembled WGS sequence"/>
</dbReference>
<dbReference type="GO" id="GO:0016787">
    <property type="term" value="F:hydrolase activity"/>
    <property type="evidence" value="ECO:0007669"/>
    <property type="project" value="UniProtKB-KW"/>
</dbReference>
<gene>
    <name evidence="11" type="ORF">QOZ94_004206</name>
</gene>
<dbReference type="Gene3D" id="3.40.50.300">
    <property type="entry name" value="P-loop containing nucleotide triphosphate hydrolases"/>
    <property type="match status" value="2"/>
</dbReference>
<dbReference type="NCBIfam" id="TIGR01587">
    <property type="entry name" value="cas3_core"/>
    <property type="match status" value="1"/>
</dbReference>
<evidence type="ECO:0000256" key="3">
    <source>
        <dbReference type="ARBA" id="ARBA00022722"/>
    </source>
</evidence>
<accession>A0ABU0LJR7</accession>
<proteinExistence type="inferred from homology"/>
<keyword evidence="9" id="KW-0051">Antiviral defense</keyword>
<keyword evidence="8" id="KW-0067">ATP-binding</keyword>
<dbReference type="InterPro" id="IPR027417">
    <property type="entry name" value="P-loop_NTPase"/>
</dbReference>
<dbReference type="Pfam" id="PF00270">
    <property type="entry name" value="DEAD"/>
    <property type="match status" value="1"/>
</dbReference>
<evidence type="ECO:0000256" key="8">
    <source>
        <dbReference type="ARBA" id="ARBA00022840"/>
    </source>
</evidence>
<dbReference type="PANTHER" id="PTHR47963">
    <property type="entry name" value="DEAD-BOX ATP-DEPENDENT RNA HELICASE 47, MITOCHONDRIAL"/>
    <property type="match status" value="1"/>
</dbReference>
<dbReference type="CDD" id="cd09641">
    <property type="entry name" value="Cas3''_I"/>
    <property type="match status" value="1"/>
</dbReference>
<evidence type="ECO:0000259" key="10">
    <source>
        <dbReference type="PROSITE" id="PS51643"/>
    </source>
</evidence>
<protein>
    <submittedName>
        <fullName evidence="11">CRISPR-associated endonuclease/helicase Cas3</fullName>
        <ecNumber evidence="11">3.1.-.-</ecNumber>
        <ecNumber evidence="11">3.6.4.-</ecNumber>
    </submittedName>
</protein>
<dbReference type="PANTHER" id="PTHR47963:SF9">
    <property type="entry name" value="CRISPR-ASSOCIATED ENDONUCLEASE_HELICASE CAS3"/>
    <property type="match status" value="1"/>
</dbReference>
<dbReference type="SMART" id="SM00490">
    <property type="entry name" value="HELICc"/>
    <property type="match status" value="1"/>
</dbReference>
<keyword evidence="11" id="KW-0255">Endonuclease</keyword>
<comment type="similarity">
    <text evidence="1">In the N-terminal section; belongs to the CRISPR-associated nuclease Cas3-HD family.</text>
</comment>
<name>A0ABU0LJR7_XANAG</name>
<dbReference type="Pfam" id="PF18019">
    <property type="entry name" value="Cas3_HD"/>
    <property type="match status" value="1"/>
</dbReference>
<evidence type="ECO:0000256" key="4">
    <source>
        <dbReference type="ARBA" id="ARBA00022723"/>
    </source>
</evidence>
<dbReference type="SUPFAM" id="SSF52540">
    <property type="entry name" value="P-loop containing nucleoside triphosphate hydrolases"/>
    <property type="match status" value="1"/>
</dbReference>
<dbReference type="InterPro" id="IPR006474">
    <property type="entry name" value="Helicase_Cas3_CRISPR-ass_core"/>
</dbReference>
<keyword evidence="3" id="KW-0540">Nuclease</keyword>
<evidence type="ECO:0000256" key="7">
    <source>
        <dbReference type="ARBA" id="ARBA00022806"/>
    </source>
</evidence>
<keyword evidence="4" id="KW-0479">Metal-binding</keyword>
<keyword evidence="6 11" id="KW-0378">Hydrolase</keyword>
<dbReference type="InterPro" id="IPR014001">
    <property type="entry name" value="Helicase_ATP-bd"/>
</dbReference>
<dbReference type="EC" id="3.1.-.-" evidence="11"/>
<keyword evidence="12" id="KW-1185">Reference proteome</keyword>
<dbReference type="EMBL" id="JAUSVY010000017">
    <property type="protein sequence ID" value="MDQ0507383.1"/>
    <property type="molecule type" value="Genomic_DNA"/>
</dbReference>
<sequence length="838" mass="91479">MELLDMESHLTDWPGKSARETYPEHPAVYHMLDVASVAERFLISSPFTEEIKAAFVLLIALHDLGKIGDGFRNMIRVGSAQTLRHWELTNAWLLPNDPLRARLRANGAAWTDLVAAIAGHHGRPPKPSGKPVKREMEYFQRFCRAEGPQAARDVPAIIDALFSLWPHALLAGVTEQEAKRLSWWLSGLTVAADWVGSNPVWFPARKPDLGLPEYLAEARARAIVAVQEAGLQAARLGEEPLFDFPLRPMQIAARDIDLPAGPMLAFVEDETGAGKTEAALILAQRMLIAGKGKGLYFALPTMATADAMFMRAAKVIGRLFEAPSLTLAHGRATLSQPFRDLVGRSAISDDVICAPWLADSRRRALLADVGVGTIDQALLSVMPTRFSTLRMWGLASKILIVDEAHEISGDHYMAELLAALLRVHAALGGSAILLTATLPLQDRAMLTHAFAQGAGRDWPVDADQSYPALSIPGGEARRDFDQKPGLKGPVRVVRLQAMEAALDLLTTQAARGAACVWVRNAVDEAIAAVEALRARGVPASLLHARFALCDRKRIEQAEIDRFGRMGEGRAGRVLVATQVVESSLDLDFDVMISDLAPIAALIQRAGRLWRHMAERPRALRAVPEPVLHVLSPDPAVVVDERWLVDVLGQSAWVYPVAEQWRTADVLFCTGMITSPAGLRDLIEAVRSEAKPVPAPLEAAEMERIGQGYAEANRATHNLIDFAAGYRRGGAGADDTTFPTRLGRPTRTLVLARRRAGMLVPWAEGHGADAVEGWMLSEVQADARRLERLELPDQRTPEIAAVTKDWPEWRRNGMTVCPVADDGSITEGLHYQAATGLLL</sequence>
<evidence type="ECO:0000256" key="9">
    <source>
        <dbReference type="ARBA" id="ARBA00023118"/>
    </source>
</evidence>
<evidence type="ECO:0000256" key="1">
    <source>
        <dbReference type="ARBA" id="ARBA00006847"/>
    </source>
</evidence>
<feature type="domain" description="HD Cas3-type" evidence="10">
    <location>
        <begin position="20"/>
        <end position="195"/>
    </location>
</feature>
<keyword evidence="7" id="KW-0347">Helicase</keyword>
<dbReference type="SMART" id="SM00487">
    <property type="entry name" value="DEXDc"/>
    <property type="match status" value="1"/>
</dbReference>
<dbReference type="EC" id="3.6.4.-" evidence="11"/>
<evidence type="ECO:0000313" key="11">
    <source>
        <dbReference type="EMBL" id="MDQ0507383.1"/>
    </source>
</evidence>
<evidence type="ECO:0000313" key="12">
    <source>
        <dbReference type="Proteomes" id="UP001241747"/>
    </source>
</evidence>
<evidence type="ECO:0000256" key="5">
    <source>
        <dbReference type="ARBA" id="ARBA00022741"/>
    </source>
</evidence>
<dbReference type="NCBIfam" id="TIGR01596">
    <property type="entry name" value="cas3_HD"/>
    <property type="match status" value="1"/>
</dbReference>
<dbReference type="PROSITE" id="PS51643">
    <property type="entry name" value="HD_CAS3"/>
    <property type="match status" value="1"/>
</dbReference>
<dbReference type="Pfam" id="PF22590">
    <property type="entry name" value="Cas3-like_C_2"/>
    <property type="match status" value="1"/>
</dbReference>